<evidence type="ECO:0000313" key="2">
    <source>
        <dbReference type="Proteomes" id="UP001162501"/>
    </source>
</evidence>
<proteinExistence type="predicted"/>
<sequence length="122" mass="13667">MVRSMGSQRIRHDLATEQQQGCCWWFGCSPNQKSQTLSMGLCDELQHLGILEAFLTSMLTEAASPHDKILHILRDQVYPKLSEGSQNKGMMPHGGEGVLGPKLPKEHPGALFEFCFVLFFSF</sequence>
<evidence type="ECO:0000313" key="1">
    <source>
        <dbReference type="EMBL" id="CAN0569518.1"/>
    </source>
</evidence>
<dbReference type="EMBL" id="OX596093">
    <property type="protein sequence ID" value="CAN0569518.1"/>
    <property type="molecule type" value="Genomic_DNA"/>
</dbReference>
<name>A0AC60A7S8_RANTA</name>
<accession>A0AC60A7S8</accession>
<dbReference type="Proteomes" id="UP001162501">
    <property type="component" value="Chromosome 9"/>
</dbReference>
<organism evidence="1 2">
    <name type="scientific">Rangifer tarandus platyrhynchus</name>
    <name type="common">Svalbard reindeer</name>
    <dbReference type="NCBI Taxonomy" id="3082113"/>
    <lineage>
        <taxon>Eukaryota</taxon>
        <taxon>Metazoa</taxon>
        <taxon>Chordata</taxon>
        <taxon>Craniata</taxon>
        <taxon>Vertebrata</taxon>
        <taxon>Euteleostomi</taxon>
        <taxon>Mammalia</taxon>
        <taxon>Eutheria</taxon>
        <taxon>Laurasiatheria</taxon>
        <taxon>Artiodactyla</taxon>
        <taxon>Ruminantia</taxon>
        <taxon>Pecora</taxon>
        <taxon>Cervidae</taxon>
        <taxon>Odocoileinae</taxon>
        <taxon>Rangifer</taxon>
    </lineage>
</organism>
<protein>
    <submittedName>
        <fullName evidence="1">Uncharacterized protein</fullName>
    </submittedName>
</protein>
<reference evidence="1" key="2">
    <citation type="submission" date="2025-03" db="EMBL/GenBank/DDBJ databases">
        <authorList>
            <consortium name="ELIXIR-Norway"/>
            <consortium name="Elixir Norway"/>
        </authorList>
    </citation>
    <scope>NUCLEOTIDE SEQUENCE</scope>
</reference>
<gene>
    <name evidence="1" type="ORF">MRATA1EN22A_LOCUS27988</name>
</gene>
<reference evidence="1" key="1">
    <citation type="submission" date="2023-05" db="EMBL/GenBank/DDBJ databases">
        <authorList>
            <consortium name="ELIXIR-Norway"/>
        </authorList>
    </citation>
    <scope>NUCLEOTIDE SEQUENCE</scope>
</reference>